<protein>
    <recommendedName>
        <fullName evidence="5">Outer membrane lipoprotein BamD-like domain-containing protein</fullName>
    </recommendedName>
</protein>
<dbReference type="InterPro" id="IPR011990">
    <property type="entry name" value="TPR-like_helical_dom_sf"/>
</dbReference>
<evidence type="ECO:0000313" key="4">
    <source>
        <dbReference type="Proteomes" id="UP001151081"/>
    </source>
</evidence>
<accession>A0A9X3X976</accession>
<feature type="transmembrane region" description="Helical" evidence="2">
    <location>
        <begin position="65"/>
        <end position="86"/>
    </location>
</feature>
<proteinExistence type="predicted"/>
<dbReference type="Proteomes" id="UP001151081">
    <property type="component" value="Unassembled WGS sequence"/>
</dbReference>
<feature type="region of interest" description="Disordered" evidence="1">
    <location>
        <begin position="111"/>
        <end position="162"/>
    </location>
</feature>
<dbReference type="EMBL" id="JAGTJJ010000037">
    <property type="protein sequence ID" value="MDC3986319.1"/>
    <property type="molecule type" value="Genomic_DNA"/>
</dbReference>
<feature type="region of interest" description="Disordered" evidence="1">
    <location>
        <begin position="234"/>
        <end position="254"/>
    </location>
</feature>
<evidence type="ECO:0000313" key="3">
    <source>
        <dbReference type="EMBL" id="MDC3986319.1"/>
    </source>
</evidence>
<dbReference type="AlphaFoldDB" id="A0A9X3X976"/>
<organism evidence="3 4">
    <name type="scientific">Polyangium jinanense</name>
    <dbReference type="NCBI Taxonomy" id="2829994"/>
    <lineage>
        <taxon>Bacteria</taxon>
        <taxon>Pseudomonadati</taxon>
        <taxon>Myxococcota</taxon>
        <taxon>Polyangia</taxon>
        <taxon>Polyangiales</taxon>
        <taxon>Polyangiaceae</taxon>
        <taxon>Polyangium</taxon>
    </lineage>
</organism>
<gene>
    <name evidence="3" type="ORF">KEG57_37920</name>
</gene>
<reference evidence="3 4" key="1">
    <citation type="submission" date="2021-04" db="EMBL/GenBank/DDBJ databases">
        <title>Genome analysis of Polyangium sp.</title>
        <authorList>
            <person name="Li Y."/>
            <person name="Wang J."/>
        </authorList>
    </citation>
    <scope>NUCLEOTIDE SEQUENCE [LARGE SCALE GENOMIC DNA]</scope>
    <source>
        <strain evidence="3 4">SDU14</strain>
    </source>
</reference>
<keyword evidence="2" id="KW-0812">Transmembrane</keyword>
<keyword evidence="2" id="KW-1133">Transmembrane helix</keyword>
<feature type="compositionally biased region" description="Pro residues" evidence="1">
    <location>
        <begin position="131"/>
        <end position="144"/>
    </location>
</feature>
<feature type="transmembrane region" description="Helical" evidence="2">
    <location>
        <begin position="34"/>
        <end position="53"/>
    </location>
</feature>
<name>A0A9X3X976_9BACT</name>
<comment type="caution">
    <text evidence="3">The sequence shown here is derived from an EMBL/GenBank/DDBJ whole genome shotgun (WGS) entry which is preliminary data.</text>
</comment>
<keyword evidence="2" id="KW-0472">Membrane</keyword>
<sequence length="254" mass="25947">MTDPERLVDGDDLGAELLRSARTLDEKRARERKAALIGAAAGLGAIAAAKAGSAGTTKGMFQGALAKWLAITIGATAIGIGIAVAATEGGGEVPVGANRFAQALQARPFPVAAESPAEKPPEAETIAEAEPPTPETAPAEPSPSPRGKRAPAAPAPSTSTDRAARLAAELRALRVAREALASGDGARALVALDDYAARFPRGHLALEAEVLRIEALSRAGDASAADRARRFLEAHPQSPYAERLRPLAGGPSIP</sequence>
<dbReference type="Gene3D" id="1.25.40.10">
    <property type="entry name" value="Tetratricopeptide repeat domain"/>
    <property type="match status" value="1"/>
</dbReference>
<dbReference type="RefSeq" id="WP_272425497.1">
    <property type="nucleotide sequence ID" value="NZ_JAGTJJ010000037.1"/>
</dbReference>
<feature type="compositionally biased region" description="Low complexity" evidence="1">
    <location>
        <begin position="150"/>
        <end position="162"/>
    </location>
</feature>
<evidence type="ECO:0000256" key="2">
    <source>
        <dbReference type="SAM" id="Phobius"/>
    </source>
</evidence>
<evidence type="ECO:0008006" key="5">
    <source>
        <dbReference type="Google" id="ProtNLM"/>
    </source>
</evidence>
<keyword evidence="4" id="KW-1185">Reference proteome</keyword>
<evidence type="ECO:0000256" key="1">
    <source>
        <dbReference type="SAM" id="MobiDB-lite"/>
    </source>
</evidence>